<reference evidence="2 3" key="1">
    <citation type="submission" date="2019-11" db="EMBL/GenBank/DDBJ databases">
        <title>Comparative genomics of hydrocarbon-degrading Desulfosarcina strains.</title>
        <authorList>
            <person name="Watanabe M."/>
            <person name="Kojima H."/>
            <person name="Fukui M."/>
        </authorList>
    </citation>
    <scope>NUCLEOTIDE SEQUENCE [LARGE SCALE GENOMIC DNA]</scope>
    <source>
        <strain evidence="2 3">28bB2T</strain>
    </source>
</reference>
<dbReference type="Proteomes" id="UP000425960">
    <property type="component" value="Chromosome"/>
</dbReference>
<feature type="region of interest" description="Disordered" evidence="1">
    <location>
        <begin position="673"/>
        <end position="700"/>
    </location>
</feature>
<organism evidence="2 3">
    <name type="scientific">Desulfosarcina ovata subsp. sediminis</name>
    <dbReference type="NCBI Taxonomy" id="885957"/>
    <lineage>
        <taxon>Bacteria</taxon>
        <taxon>Pseudomonadati</taxon>
        <taxon>Thermodesulfobacteriota</taxon>
        <taxon>Desulfobacteria</taxon>
        <taxon>Desulfobacterales</taxon>
        <taxon>Desulfosarcinaceae</taxon>
        <taxon>Desulfosarcina</taxon>
    </lineage>
</organism>
<accession>A0A5K7ZNR1</accession>
<feature type="compositionally biased region" description="Basic and acidic residues" evidence="1">
    <location>
        <begin position="675"/>
        <end position="688"/>
    </location>
</feature>
<proteinExistence type="predicted"/>
<dbReference type="KEGG" id="dov:DSCO28_34570"/>
<sequence>MLIGQLEIEGATDGEDVAATRGIGQGRQPLNPDDVTIVIDSDRVSRIAGFDQVFATVIGGEIDGGQADAGADTDIQIEVQILGLQLNIIDADQAGALQVEHPAEEDIGNQRFGLHENNAGGQAVDSQAEGIAVGGIAAVDITVAVGIGEVRAADTDKGADLADADGHDRDLDRLAAGQSNLVGAAHGKGRAAAQLQNPQGLEIHIGHRGADDAVIHRQIDGIATGSDGHTVRITVFAREAADKIDGRGIGVGRGQAGEPLRPPVEVNFDIEQIGDDIIDSDQLRRGEITVESDQGREQIIEQRVNIRTHDGQTQVEVIEGQPHGVRVSRPSQLAAVVLDKITTLGIADEAIHILGTDGHDADRKVFDPGQVVADIKAAQGEKQIVGKQRGLCGQPGNNINLGATALFKGKAAAQGHEPEQIDYRLPDLDTDEFSTRHIDIDRVATGFDTETCRRFVRGWEAGLEIGPGGGAMVERYRPFAGFQSHAIDADHAETADTEGAGRHRRHEEAVNRVARVQNSDTAIKIADLQTDCTVVDHAVFKSIAAVADVPGKGIGVGKADGHDTDFDGFGGLGNESFRKLVVDIDLEAVTLLKGEGAADIKEAVDHQGGLRGIGADKGVAVVIDEDGVVVAGWDEVTAAVGKTGLPVDGRIDNTVAAGLVEFDLKPFYGQLETGDTDKASHSDGDASRAHARQIGPVDNP</sequence>
<dbReference type="EMBL" id="AP021876">
    <property type="protein sequence ID" value="BBO82891.1"/>
    <property type="molecule type" value="Genomic_DNA"/>
</dbReference>
<gene>
    <name evidence="2" type="ORF">DSCO28_34570</name>
</gene>
<protein>
    <submittedName>
        <fullName evidence="2">Uncharacterized protein</fullName>
    </submittedName>
</protein>
<evidence type="ECO:0000313" key="2">
    <source>
        <dbReference type="EMBL" id="BBO82891.1"/>
    </source>
</evidence>
<dbReference type="AlphaFoldDB" id="A0A5K7ZNR1"/>
<evidence type="ECO:0000313" key="3">
    <source>
        <dbReference type="Proteomes" id="UP000425960"/>
    </source>
</evidence>
<name>A0A5K7ZNR1_9BACT</name>
<evidence type="ECO:0000256" key="1">
    <source>
        <dbReference type="SAM" id="MobiDB-lite"/>
    </source>
</evidence>